<reference evidence="2" key="1">
    <citation type="journal article" date="2019" name="Int. J. Syst. Evol. Microbiol.">
        <title>The Global Catalogue of Microorganisms (GCM) 10K type strain sequencing project: providing services to taxonomists for standard genome sequencing and annotation.</title>
        <authorList>
            <consortium name="The Broad Institute Genomics Platform"/>
            <consortium name="The Broad Institute Genome Sequencing Center for Infectious Disease"/>
            <person name="Wu L."/>
            <person name="Ma J."/>
        </authorList>
    </citation>
    <scope>NUCLEOTIDE SEQUENCE [LARGE SCALE GENOMIC DNA]</scope>
    <source>
        <strain evidence="2">JCM 18424</strain>
    </source>
</reference>
<accession>A0ABP9MKY5</accession>
<comment type="caution">
    <text evidence="1">The sequence shown here is derived from an EMBL/GenBank/DDBJ whole genome shotgun (WGS) entry which is preliminary data.</text>
</comment>
<dbReference type="RefSeq" id="WP_345667407.1">
    <property type="nucleotide sequence ID" value="NZ_BAABKE010000003.1"/>
</dbReference>
<organism evidence="1 2">
    <name type="scientific">Wohlfahrtiimonas larvae</name>
    <dbReference type="NCBI Taxonomy" id="1157986"/>
    <lineage>
        <taxon>Bacteria</taxon>
        <taxon>Pseudomonadati</taxon>
        <taxon>Pseudomonadota</taxon>
        <taxon>Gammaproteobacteria</taxon>
        <taxon>Cardiobacteriales</taxon>
        <taxon>Ignatzschineriaceae</taxon>
        <taxon>Wohlfahrtiimonas</taxon>
    </lineage>
</organism>
<sequence>MASNQLYAINSKHYSVRPEWVWSKKNKRLNKVASLRIILKCDEANIIQKSMATWLIEIGAMNRSANIYDMGGCWLIIENSTDTTVEVLLSSSGQDVLESLDYYVQWLYQSIIESNKNISVRWEELPLYS</sequence>
<dbReference type="EMBL" id="BAABKE010000003">
    <property type="protein sequence ID" value="GAA5098210.1"/>
    <property type="molecule type" value="Genomic_DNA"/>
</dbReference>
<name>A0ABP9MKY5_9GAMM</name>
<evidence type="ECO:0000313" key="1">
    <source>
        <dbReference type="EMBL" id="GAA5098210.1"/>
    </source>
</evidence>
<keyword evidence="2" id="KW-1185">Reference proteome</keyword>
<evidence type="ECO:0000313" key="2">
    <source>
        <dbReference type="Proteomes" id="UP001500631"/>
    </source>
</evidence>
<dbReference type="Proteomes" id="UP001500631">
    <property type="component" value="Unassembled WGS sequence"/>
</dbReference>
<protein>
    <submittedName>
        <fullName evidence="1">Uncharacterized protein</fullName>
    </submittedName>
</protein>
<proteinExistence type="predicted"/>
<gene>
    <name evidence="1" type="ORF">GCM10023338_10410</name>
</gene>